<dbReference type="Proteomes" id="UP001501563">
    <property type="component" value="Unassembled WGS sequence"/>
</dbReference>
<accession>A0ABP7LK56</accession>
<dbReference type="EMBL" id="BAAAZA010000053">
    <property type="protein sequence ID" value="GAA3903481.1"/>
    <property type="molecule type" value="Genomic_DNA"/>
</dbReference>
<keyword evidence="2" id="KW-1185">Reference proteome</keyword>
<name>A0ABP7LK56_9ACTN</name>
<protein>
    <submittedName>
        <fullName evidence="1">Uncharacterized protein</fullName>
    </submittedName>
</protein>
<evidence type="ECO:0000313" key="2">
    <source>
        <dbReference type="Proteomes" id="UP001501563"/>
    </source>
</evidence>
<gene>
    <name evidence="1" type="ORF">GCM10022207_85780</name>
</gene>
<proteinExistence type="predicted"/>
<dbReference type="RefSeq" id="WP_331263247.1">
    <property type="nucleotide sequence ID" value="NZ_BAAAZA010000053.1"/>
</dbReference>
<organism evidence="1 2">
    <name type="scientific">Streptomyces lannensis</name>
    <dbReference type="NCBI Taxonomy" id="766498"/>
    <lineage>
        <taxon>Bacteria</taxon>
        <taxon>Bacillati</taxon>
        <taxon>Actinomycetota</taxon>
        <taxon>Actinomycetes</taxon>
        <taxon>Kitasatosporales</taxon>
        <taxon>Streptomycetaceae</taxon>
        <taxon>Streptomyces</taxon>
    </lineage>
</organism>
<sequence>MSVKHCGAYRVEGRIYLVDTEDYALVLDDQGEVIGEGCDFSSYVREYLGSGDLD</sequence>
<reference evidence="2" key="1">
    <citation type="journal article" date="2019" name="Int. J. Syst. Evol. Microbiol.">
        <title>The Global Catalogue of Microorganisms (GCM) 10K type strain sequencing project: providing services to taxonomists for standard genome sequencing and annotation.</title>
        <authorList>
            <consortium name="The Broad Institute Genomics Platform"/>
            <consortium name="The Broad Institute Genome Sequencing Center for Infectious Disease"/>
            <person name="Wu L."/>
            <person name="Ma J."/>
        </authorList>
    </citation>
    <scope>NUCLEOTIDE SEQUENCE [LARGE SCALE GENOMIC DNA]</scope>
    <source>
        <strain evidence="2">JCM 16578</strain>
    </source>
</reference>
<comment type="caution">
    <text evidence="1">The sequence shown here is derived from an EMBL/GenBank/DDBJ whole genome shotgun (WGS) entry which is preliminary data.</text>
</comment>
<evidence type="ECO:0000313" key="1">
    <source>
        <dbReference type="EMBL" id="GAA3903481.1"/>
    </source>
</evidence>